<dbReference type="NCBIfam" id="TIGR00585">
    <property type="entry name" value="mutl"/>
    <property type="match status" value="1"/>
</dbReference>
<dbReference type="InterPro" id="IPR014762">
    <property type="entry name" value="DNA_mismatch_repair_CS"/>
</dbReference>
<dbReference type="HAMAP" id="MF_00149">
    <property type="entry name" value="DNA_mis_repair"/>
    <property type="match status" value="1"/>
</dbReference>
<keyword evidence="9" id="KW-0378">Hydrolase</keyword>
<dbReference type="CDD" id="cd16926">
    <property type="entry name" value="HATPase_MutL-MLH-PMS-like"/>
    <property type="match status" value="1"/>
</dbReference>
<dbReference type="GO" id="GO:0004519">
    <property type="term" value="F:endonuclease activity"/>
    <property type="evidence" value="ECO:0007669"/>
    <property type="project" value="UniProtKB-KW"/>
</dbReference>
<feature type="region of interest" description="Disordered" evidence="6">
    <location>
        <begin position="332"/>
        <end position="352"/>
    </location>
</feature>
<dbReference type="CDD" id="cd03482">
    <property type="entry name" value="MutL_Trans_MutL"/>
    <property type="match status" value="1"/>
</dbReference>
<dbReference type="InterPro" id="IPR014721">
    <property type="entry name" value="Ribsml_uS5_D2-typ_fold_subgr"/>
</dbReference>
<evidence type="ECO:0000259" key="8">
    <source>
        <dbReference type="SMART" id="SM01340"/>
    </source>
</evidence>
<dbReference type="InterPro" id="IPR037198">
    <property type="entry name" value="MutL_C_sf"/>
</dbReference>
<evidence type="ECO:0000256" key="6">
    <source>
        <dbReference type="SAM" id="MobiDB-lite"/>
    </source>
</evidence>
<reference evidence="9 10" key="1">
    <citation type="submission" date="2022-02" db="EMBL/GenBank/DDBJ databases">
        <title>Mesosutterella porci, a novel member of the family Sutterellaceae from pig feces.</title>
        <authorList>
            <person name="Wylensek D."/>
            <person name="Clavel T."/>
        </authorList>
    </citation>
    <scope>NUCLEOTIDE SEQUENCE [LARGE SCALE GENOMIC DNA]</scope>
    <source>
        <strain evidence="10">oilRF-744-wt-GAM-9</strain>
    </source>
</reference>
<accession>A0ABS9MRR3</accession>
<feature type="compositionally biased region" description="Low complexity" evidence="6">
    <location>
        <begin position="421"/>
        <end position="438"/>
    </location>
</feature>
<dbReference type="SUPFAM" id="SSF118116">
    <property type="entry name" value="DNA mismatch repair protein MutL"/>
    <property type="match status" value="1"/>
</dbReference>
<dbReference type="PANTHER" id="PTHR10073">
    <property type="entry name" value="DNA MISMATCH REPAIR PROTEIN MLH, PMS, MUTL"/>
    <property type="match status" value="1"/>
</dbReference>
<dbReference type="Gene3D" id="3.30.230.10">
    <property type="match status" value="1"/>
</dbReference>
<dbReference type="SUPFAM" id="SSF54211">
    <property type="entry name" value="Ribosomal protein S5 domain 2-like"/>
    <property type="match status" value="1"/>
</dbReference>
<comment type="similarity">
    <text evidence="1 5">Belongs to the DNA mismatch repair MutL/HexB family.</text>
</comment>
<feature type="domain" description="DNA mismatch repair protein S5" evidence="8">
    <location>
        <begin position="211"/>
        <end position="329"/>
    </location>
</feature>
<evidence type="ECO:0000256" key="5">
    <source>
        <dbReference type="HAMAP-Rule" id="MF_00149"/>
    </source>
</evidence>
<evidence type="ECO:0000313" key="9">
    <source>
        <dbReference type="EMBL" id="MCG5031315.1"/>
    </source>
</evidence>
<keyword evidence="3 5" id="KW-0227">DNA damage</keyword>
<dbReference type="SMART" id="SM01340">
    <property type="entry name" value="DNA_mis_repair"/>
    <property type="match status" value="1"/>
</dbReference>
<dbReference type="InterPro" id="IPR038973">
    <property type="entry name" value="MutL/Mlh/Pms-like"/>
</dbReference>
<dbReference type="RefSeq" id="WP_237979046.1">
    <property type="nucleotide sequence ID" value="NZ_JAKNCT010000008.1"/>
</dbReference>
<dbReference type="SMART" id="SM00853">
    <property type="entry name" value="MutL_C"/>
    <property type="match status" value="1"/>
</dbReference>
<dbReference type="InterPro" id="IPR003594">
    <property type="entry name" value="HATPase_dom"/>
</dbReference>
<keyword evidence="4 5" id="KW-0234">DNA repair</keyword>
<evidence type="ECO:0000256" key="4">
    <source>
        <dbReference type="ARBA" id="ARBA00023204"/>
    </source>
</evidence>
<dbReference type="Gene3D" id="3.30.1540.20">
    <property type="entry name" value="MutL, C-terminal domain, dimerisation subdomain"/>
    <property type="match status" value="1"/>
</dbReference>
<name>A0ABS9MRR3_9BURK</name>
<dbReference type="NCBIfam" id="NF000949">
    <property type="entry name" value="PRK00095.1-2"/>
    <property type="match status" value="1"/>
</dbReference>
<dbReference type="InterPro" id="IPR020568">
    <property type="entry name" value="Ribosomal_Su5_D2-typ_SF"/>
</dbReference>
<dbReference type="InterPro" id="IPR020667">
    <property type="entry name" value="DNA_mismatch_repair_MutL"/>
</dbReference>
<evidence type="ECO:0000259" key="7">
    <source>
        <dbReference type="SMART" id="SM00853"/>
    </source>
</evidence>
<evidence type="ECO:0000256" key="2">
    <source>
        <dbReference type="ARBA" id="ARBA00021975"/>
    </source>
</evidence>
<evidence type="ECO:0000256" key="3">
    <source>
        <dbReference type="ARBA" id="ARBA00022763"/>
    </source>
</evidence>
<sequence>MPEEKSVARRPIAELSDQLISQIAAGEVVERPASVVKELVENAIDAGAGRIEVRIEGGGLRRIAVSDNGCGIPKEELPLALRRHATSKIHSLLELESVASLGFRGEALASIASIAGLVLTSRVPGADHAWSIGPEGVQPASGETGTRVEVTDLFFKTPARRKFLKSEATETAHCLREFEHAALSHPGVEMRFFANGRAVSVLPAQSARERANAILPHDFAQASREVFAESEGLKVSGWAGLPTAARSRSDAQYFFVNGRCIRDRMLLHALRQGYSDVLYNGAQPSFCLFLEVDPSQVDVNVHPTKNEVRFRESQRVHQFVFHAVEAALAPAMSGGQAPESLSGESPKPEAQDLPRAAEFFSRPAGAAEAAPAFRASRQVSRAAAPGYDRRRPPVPGMGCLRLFDPGGGAGTERVPDEFETLAPPAGGAPEAAPAQPGPEAGGGGGLATRDNPYPLGEALAQVGGIYVLAENREGLVIVDMHAAHERICYERLKAQMDASRMPVQQLLIPLVFSVDPVDMATFEEHAQDLRTLGLDVSAASPEHLKLRSVPAVISQGIDEEGPGLIREVLADFRRYGGTRLLEEHRNEILSTMACHGAVRAHRLLTREEMNSLLRSMEKTERADECNHGRPTWVQLSLADLDRLFLRGR</sequence>
<dbReference type="Gene3D" id="3.30.1370.100">
    <property type="entry name" value="MutL, C-terminal domain, regulatory subdomain"/>
    <property type="match status" value="1"/>
</dbReference>
<evidence type="ECO:0000313" key="10">
    <source>
        <dbReference type="Proteomes" id="UP001297600"/>
    </source>
</evidence>
<keyword evidence="9" id="KW-0540">Nuclease</keyword>
<feature type="domain" description="MutL C-terminal dimerisation" evidence="7">
    <location>
        <begin position="458"/>
        <end position="604"/>
    </location>
</feature>
<dbReference type="Pfam" id="PF01119">
    <property type="entry name" value="DNA_mis_repair"/>
    <property type="match status" value="1"/>
</dbReference>
<dbReference type="InterPro" id="IPR042120">
    <property type="entry name" value="MutL_C_dimsub"/>
</dbReference>
<dbReference type="EMBL" id="JAKNCT010000008">
    <property type="protein sequence ID" value="MCG5031315.1"/>
    <property type="molecule type" value="Genomic_DNA"/>
</dbReference>
<keyword evidence="10" id="KW-1185">Reference proteome</keyword>
<gene>
    <name evidence="5 9" type="primary">mutL</name>
    <name evidence="9" type="ORF">MAF45_07660</name>
</gene>
<proteinExistence type="inferred from homology"/>
<dbReference type="InterPro" id="IPR014790">
    <property type="entry name" value="MutL_C"/>
</dbReference>
<dbReference type="PANTHER" id="PTHR10073:SF12">
    <property type="entry name" value="DNA MISMATCH REPAIR PROTEIN MLH1"/>
    <property type="match status" value="1"/>
</dbReference>
<dbReference type="Pfam" id="PF08676">
    <property type="entry name" value="MutL_C"/>
    <property type="match status" value="1"/>
</dbReference>
<organism evidence="9 10">
    <name type="scientific">Mesosutterella porci</name>
    <dbReference type="NCBI Taxonomy" id="2915351"/>
    <lineage>
        <taxon>Bacteria</taxon>
        <taxon>Pseudomonadati</taxon>
        <taxon>Pseudomonadota</taxon>
        <taxon>Betaproteobacteria</taxon>
        <taxon>Burkholderiales</taxon>
        <taxon>Sutterellaceae</taxon>
        <taxon>Mesosutterella</taxon>
    </lineage>
</organism>
<dbReference type="InterPro" id="IPR002099">
    <property type="entry name" value="MutL/Mlh/PMS"/>
</dbReference>
<dbReference type="PROSITE" id="PS00058">
    <property type="entry name" value="DNA_MISMATCH_REPAIR_1"/>
    <property type="match status" value="1"/>
</dbReference>
<keyword evidence="9" id="KW-0255">Endonuclease</keyword>
<dbReference type="InterPro" id="IPR013507">
    <property type="entry name" value="DNA_mismatch_S5_2-like"/>
</dbReference>
<dbReference type="Proteomes" id="UP001297600">
    <property type="component" value="Unassembled WGS sequence"/>
</dbReference>
<dbReference type="Gene3D" id="3.30.565.10">
    <property type="entry name" value="Histidine kinase-like ATPase, C-terminal domain"/>
    <property type="match status" value="1"/>
</dbReference>
<protein>
    <recommendedName>
        <fullName evidence="2 5">DNA mismatch repair protein MutL</fullName>
    </recommendedName>
</protein>
<dbReference type="SUPFAM" id="SSF55874">
    <property type="entry name" value="ATPase domain of HSP90 chaperone/DNA topoisomerase II/histidine kinase"/>
    <property type="match status" value="1"/>
</dbReference>
<comment type="caution">
    <text evidence="9">The sequence shown here is derived from an EMBL/GenBank/DDBJ whole genome shotgun (WGS) entry which is preliminary data.</text>
</comment>
<dbReference type="InterPro" id="IPR042121">
    <property type="entry name" value="MutL_C_regsub"/>
</dbReference>
<comment type="function">
    <text evidence="5">This protein is involved in the repair of mismatches in DNA. It is required for dam-dependent methyl-directed DNA mismatch repair. May act as a 'molecular matchmaker', a protein that promotes the formation of a stable complex between two or more DNA-binding proteins in an ATP-dependent manner without itself being part of a final effector complex.</text>
</comment>
<dbReference type="Pfam" id="PF02518">
    <property type="entry name" value="HATPase_c"/>
    <property type="match status" value="1"/>
</dbReference>
<feature type="region of interest" description="Disordered" evidence="6">
    <location>
        <begin position="370"/>
        <end position="449"/>
    </location>
</feature>
<dbReference type="InterPro" id="IPR036890">
    <property type="entry name" value="HATPase_C_sf"/>
</dbReference>
<evidence type="ECO:0000256" key="1">
    <source>
        <dbReference type="ARBA" id="ARBA00006082"/>
    </source>
</evidence>